<dbReference type="AlphaFoldDB" id="A0A9W8YSE5"/>
<dbReference type="PANTHER" id="PTHR38049">
    <property type="entry name" value="RICIN B LECTIN DOMAIN-CONTAINING PROTEIN"/>
    <property type="match status" value="1"/>
</dbReference>
<evidence type="ECO:0000256" key="1">
    <source>
        <dbReference type="SAM" id="MobiDB-lite"/>
    </source>
</evidence>
<feature type="signal peptide" evidence="2">
    <location>
        <begin position="1"/>
        <end position="20"/>
    </location>
</feature>
<sequence>MVIGLLTIAAIPTVTGVAQGISSKKTQNAQMKEKVKFNMTATLAVDGGEPTEAWIVLRNGRMYIDHPQAPRPGHKFNGYYFKYPSEQGYQGMVSTISDDPPMLNWLYVDKDTGAIRYGSRKDSEGHVIGPWGWSEDEQYLVIDGDDWRFIAVEEDVPPEPKADGGETPGDNPDGEDENQEMRTGKCWAVYLSRDRDGSLKPKAERSQEGEDSEEESEDEDEPLDVRYTSKWAPIRLVRKLQLGVESGWLKGPRPSHQRQ</sequence>
<evidence type="ECO:0000256" key="2">
    <source>
        <dbReference type="SAM" id="SignalP"/>
    </source>
</evidence>
<dbReference type="OrthoDB" id="3928002at2759"/>
<dbReference type="EMBL" id="JAPEVB010000004">
    <property type="protein sequence ID" value="KAJ4389801.1"/>
    <property type="molecule type" value="Genomic_DNA"/>
</dbReference>
<name>A0A9W8YSE5_9PEZI</name>
<gene>
    <name evidence="3" type="ORF">N0V93_007273</name>
</gene>
<proteinExistence type="predicted"/>
<evidence type="ECO:0000313" key="4">
    <source>
        <dbReference type="Proteomes" id="UP001140453"/>
    </source>
</evidence>
<dbReference type="Proteomes" id="UP001140453">
    <property type="component" value="Unassembled WGS sequence"/>
</dbReference>
<organism evidence="3 4">
    <name type="scientific">Gnomoniopsis smithogilvyi</name>
    <dbReference type="NCBI Taxonomy" id="1191159"/>
    <lineage>
        <taxon>Eukaryota</taxon>
        <taxon>Fungi</taxon>
        <taxon>Dikarya</taxon>
        <taxon>Ascomycota</taxon>
        <taxon>Pezizomycotina</taxon>
        <taxon>Sordariomycetes</taxon>
        <taxon>Sordariomycetidae</taxon>
        <taxon>Diaporthales</taxon>
        <taxon>Gnomoniaceae</taxon>
        <taxon>Gnomoniopsis</taxon>
    </lineage>
</organism>
<feature type="chain" id="PRO_5040786474" evidence="2">
    <location>
        <begin position="21"/>
        <end position="259"/>
    </location>
</feature>
<keyword evidence="2" id="KW-0732">Signal</keyword>
<reference evidence="3" key="1">
    <citation type="submission" date="2022-10" db="EMBL/GenBank/DDBJ databases">
        <title>Tapping the CABI collections for fungal endophytes: first genome assemblies for Collariella, Neodidymelliopsis, Ascochyta clinopodiicola, Didymella pomorum, Didymosphaeria variabile, Neocosmospora piperis and Neocucurbitaria cava.</title>
        <authorList>
            <person name="Hill R."/>
        </authorList>
    </citation>
    <scope>NUCLEOTIDE SEQUENCE</scope>
    <source>
        <strain evidence="3">IMI 355082</strain>
    </source>
</reference>
<dbReference type="PANTHER" id="PTHR38049:SF1">
    <property type="entry name" value="PROTEIN KINASE DOMAIN-CONTAINING PROTEIN"/>
    <property type="match status" value="1"/>
</dbReference>
<feature type="region of interest" description="Disordered" evidence="1">
    <location>
        <begin position="156"/>
        <end position="182"/>
    </location>
</feature>
<feature type="compositionally biased region" description="Basic and acidic residues" evidence="1">
    <location>
        <begin position="196"/>
        <end position="208"/>
    </location>
</feature>
<keyword evidence="4" id="KW-1185">Reference proteome</keyword>
<feature type="region of interest" description="Disordered" evidence="1">
    <location>
        <begin position="196"/>
        <end position="227"/>
    </location>
</feature>
<comment type="caution">
    <text evidence="3">The sequence shown here is derived from an EMBL/GenBank/DDBJ whole genome shotgun (WGS) entry which is preliminary data.</text>
</comment>
<accession>A0A9W8YSE5</accession>
<protein>
    <submittedName>
        <fullName evidence="3">Uncharacterized protein</fullName>
    </submittedName>
</protein>
<feature type="compositionally biased region" description="Acidic residues" evidence="1">
    <location>
        <begin position="209"/>
        <end position="222"/>
    </location>
</feature>
<evidence type="ECO:0000313" key="3">
    <source>
        <dbReference type="EMBL" id="KAJ4389801.1"/>
    </source>
</evidence>